<evidence type="ECO:0000259" key="5">
    <source>
        <dbReference type="Pfam" id="PF03015"/>
    </source>
</evidence>
<feature type="domain" description="Fatty acyl-CoA reductase C-terminal" evidence="5">
    <location>
        <begin position="392"/>
        <end position="484"/>
    </location>
</feature>
<evidence type="ECO:0000256" key="4">
    <source>
        <dbReference type="RuleBase" id="RU363097"/>
    </source>
</evidence>
<dbReference type="InterPro" id="IPR013120">
    <property type="entry name" value="FAR_NAD-bd"/>
</dbReference>
<dbReference type="GO" id="GO:0005777">
    <property type="term" value="C:peroxisome"/>
    <property type="evidence" value="ECO:0007669"/>
    <property type="project" value="TreeGrafter"/>
</dbReference>
<feature type="transmembrane region" description="Helical" evidence="4">
    <location>
        <begin position="506"/>
        <end position="527"/>
    </location>
</feature>
<comment type="similarity">
    <text evidence="1 4">Belongs to the fatty acyl-CoA reductase family.</text>
</comment>
<reference evidence="7" key="1">
    <citation type="submission" date="2020-11" db="EMBL/GenBank/DDBJ databases">
        <authorList>
            <person name="Tran Van P."/>
        </authorList>
    </citation>
    <scope>NUCLEOTIDE SEQUENCE</scope>
</reference>
<name>A0A7R9JN77_TIMGE</name>
<comment type="function">
    <text evidence="4">Catalyzes the reduction of fatty acyl-CoA to fatty alcohols.</text>
</comment>
<dbReference type="GO" id="GO:0102965">
    <property type="term" value="F:alcohol-forming long-chain fatty acyl-CoA reductase activity"/>
    <property type="evidence" value="ECO:0007669"/>
    <property type="project" value="UniProtKB-EC"/>
</dbReference>
<evidence type="ECO:0000313" key="7">
    <source>
        <dbReference type="EMBL" id="CAD7585956.1"/>
    </source>
</evidence>
<dbReference type="InterPro" id="IPR033640">
    <property type="entry name" value="FAR_C"/>
</dbReference>
<dbReference type="Gene3D" id="3.40.50.720">
    <property type="entry name" value="NAD(P)-binding Rossmann-like Domain"/>
    <property type="match status" value="2"/>
</dbReference>
<protein>
    <recommendedName>
        <fullName evidence="4">Fatty acyl-CoA reductase</fullName>
        <ecNumber evidence="4">1.2.1.84</ecNumber>
    </recommendedName>
</protein>
<keyword evidence="3 4" id="KW-0443">Lipid metabolism</keyword>
<dbReference type="InterPro" id="IPR026055">
    <property type="entry name" value="FAR"/>
</dbReference>
<gene>
    <name evidence="7" type="ORF">TGEB3V08_LOCUS405</name>
</gene>
<dbReference type="Pfam" id="PF07993">
    <property type="entry name" value="NAD_binding_4"/>
    <property type="match status" value="2"/>
</dbReference>
<proteinExistence type="inferred from homology"/>
<keyword evidence="4" id="KW-1133">Transmembrane helix</keyword>
<dbReference type="CDD" id="cd05236">
    <property type="entry name" value="FAR-N_SDR_e"/>
    <property type="match status" value="1"/>
</dbReference>
<evidence type="ECO:0000256" key="2">
    <source>
        <dbReference type="ARBA" id="ARBA00022516"/>
    </source>
</evidence>
<dbReference type="PANTHER" id="PTHR11011:SF116">
    <property type="entry name" value="FATTY ACYL-COA REDUCTASE CG5065-RELATED"/>
    <property type="match status" value="1"/>
</dbReference>
<keyword evidence="4" id="KW-0472">Membrane</keyword>
<sequence length="554" mass="63327">MVKSWERLAIPKADVSDFLRNADRYVMEGGANSSRSWSQDVAGFFPGAPLRSGSMKLQLLRALTSEGTYALHTEPVKMSHYTPVSQFYQDRAIFVTGGTGFMGKFFNRIRKEQPLAVNKVIPIEGDITRPDLGISLSDQNVITRMVSIVFHSAATVRFDEVLKVSVKTNMVGTKQLVQLCHRILKLEALVHVSTVYCNCDRPEVDEVIYSPPYDPEHIIHCMEWMDDDLVNTVTPKLIGNRPNYLHVHQSPGREHASERVREPACGHLLSCAREPEIGWLDNVNGPTVIIAATAKGFFRTILCHEDKKADLIPVDMVTNLTICVAWRTATTKSDGITVYNCSSGIQNPITWKQFVDCCFLNIRKHPLEDMVWYPGGTIRSNSLANSVCSTCMHFLPAHIIDILSRVFGKKPFMVNIQTKLSKASTFLKYFSTRQWHFNDDNTRELSSILSEDDKRIFLFDVREIHWPTYIESYILGVRQFIFKEHPSSLPLARKQLLKYVRLHNRVLLWISWLAKFLAVVLLSHILIRRSKRFSGMLFIMWDIVLRVSRMLSHV</sequence>
<keyword evidence="4" id="KW-0812">Transmembrane</keyword>
<evidence type="ECO:0000259" key="6">
    <source>
        <dbReference type="Pfam" id="PF07993"/>
    </source>
</evidence>
<comment type="catalytic activity">
    <reaction evidence="4">
        <text>a long-chain fatty acyl-CoA + 2 NADPH + 2 H(+) = a long-chain primary fatty alcohol + 2 NADP(+) + CoA</text>
        <dbReference type="Rhea" id="RHEA:52716"/>
        <dbReference type="ChEBI" id="CHEBI:15378"/>
        <dbReference type="ChEBI" id="CHEBI:57287"/>
        <dbReference type="ChEBI" id="CHEBI:57783"/>
        <dbReference type="ChEBI" id="CHEBI:58349"/>
        <dbReference type="ChEBI" id="CHEBI:77396"/>
        <dbReference type="ChEBI" id="CHEBI:83139"/>
        <dbReference type="EC" id="1.2.1.84"/>
    </reaction>
</comment>
<dbReference type="AlphaFoldDB" id="A0A7R9JN77"/>
<dbReference type="GO" id="GO:0080019">
    <property type="term" value="F:alcohol-forming very long-chain fatty acyl-CoA reductase activity"/>
    <property type="evidence" value="ECO:0007669"/>
    <property type="project" value="InterPro"/>
</dbReference>
<dbReference type="InterPro" id="IPR036291">
    <property type="entry name" value="NAD(P)-bd_dom_sf"/>
</dbReference>
<dbReference type="PANTHER" id="PTHR11011">
    <property type="entry name" value="MALE STERILITY PROTEIN 2-RELATED"/>
    <property type="match status" value="1"/>
</dbReference>
<evidence type="ECO:0000256" key="1">
    <source>
        <dbReference type="ARBA" id="ARBA00005928"/>
    </source>
</evidence>
<dbReference type="GO" id="GO:0035336">
    <property type="term" value="P:long-chain fatty-acyl-CoA metabolic process"/>
    <property type="evidence" value="ECO:0007669"/>
    <property type="project" value="TreeGrafter"/>
</dbReference>
<dbReference type="Pfam" id="PF03015">
    <property type="entry name" value="Sterile"/>
    <property type="match status" value="1"/>
</dbReference>
<feature type="domain" description="Thioester reductase (TE)" evidence="6">
    <location>
        <begin position="274"/>
        <end position="320"/>
    </location>
</feature>
<dbReference type="EC" id="1.2.1.84" evidence="4"/>
<feature type="domain" description="Thioester reductase (TE)" evidence="6">
    <location>
        <begin position="115"/>
        <end position="243"/>
    </location>
</feature>
<keyword evidence="4" id="KW-0521">NADP</keyword>
<keyword evidence="4" id="KW-0560">Oxidoreductase</keyword>
<keyword evidence="2 4" id="KW-0444">Lipid biosynthesis</keyword>
<dbReference type="EMBL" id="OE839169">
    <property type="protein sequence ID" value="CAD7585956.1"/>
    <property type="molecule type" value="Genomic_DNA"/>
</dbReference>
<evidence type="ECO:0000256" key="3">
    <source>
        <dbReference type="ARBA" id="ARBA00023098"/>
    </source>
</evidence>
<organism evidence="7">
    <name type="scientific">Timema genevievae</name>
    <name type="common">Walking stick</name>
    <dbReference type="NCBI Taxonomy" id="629358"/>
    <lineage>
        <taxon>Eukaryota</taxon>
        <taxon>Metazoa</taxon>
        <taxon>Ecdysozoa</taxon>
        <taxon>Arthropoda</taxon>
        <taxon>Hexapoda</taxon>
        <taxon>Insecta</taxon>
        <taxon>Pterygota</taxon>
        <taxon>Neoptera</taxon>
        <taxon>Polyneoptera</taxon>
        <taxon>Phasmatodea</taxon>
        <taxon>Timematodea</taxon>
        <taxon>Timematoidea</taxon>
        <taxon>Timematidae</taxon>
        <taxon>Timema</taxon>
    </lineage>
</organism>
<dbReference type="CDD" id="cd09071">
    <property type="entry name" value="FAR_C"/>
    <property type="match status" value="1"/>
</dbReference>
<dbReference type="SUPFAM" id="SSF51735">
    <property type="entry name" value="NAD(P)-binding Rossmann-fold domains"/>
    <property type="match status" value="1"/>
</dbReference>
<accession>A0A7R9JN77</accession>